<keyword evidence="3" id="KW-1185">Reference proteome</keyword>
<reference evidence="2 3" key="1">
    <citation type="journal article" date="2019" name="Environ. Microbiol.">
        <title>Species interactions and distinct microbial communities in high Arctic permafrost affected cryosols are associated with the CH4 and CO2 gas fluxes.</title>
        <authorList>
            <person name="Altshuler I."/>
            <person name="Hamel J."/>
            <person name="Turney S."/>
            <person name="Magnuson E."/>
            <person name="Levesque R."/>
            <person name="Greer C."/>
            <person name="Whyte L.G."/>
        </authorList>
    </citation>
    <scope>NUCLEOTIDE SEQUENCE [LARGE SCALE GENOMIC DNA]</scope>
    <source>
        <strain evidence="2 3">E4</strain>
    </source>
</reference>
<sequence>MAVSHSVLRKGFLGLMAACVLLLTSCSADIKDYAQTQPKLDIFTYFKGDSVAYGMVQDYTHKQTRRFAVKIRGDIVADTLTLHEDFVYDDGEKQTRVWHIRKLADGTYTGTADDIIGTAKGQSAGNAFNWNYVMDVKSGGSTYRLTFDDWIYQQDEQHLFNVTSLKKFGVEVARVTLFFEKK</sequence>
<keyword evidence="1" id="KW-0732">Signal</keyword>
<dbReference type="InterPro" id="IPR024409">
    <property type="entry name" value="DUF3833"/>
</dbReference>
<feature type="chain" id="PRO_5021462130" evidence="1">
    <location>
        <begin position="31"/>
        <end position="182"/>
    </location>
</feature>
<accession>A0A502G230</accession>
<protein>
    <submittedName>
        <fullName evidence="2">DUF3833 domain-containing protein</fullName>
    </submittedName>
</protein>
<gene>
    <name evidence="2" type="ORF">EAH77_22930</name>
</gene>
<dbReference type="OrthoDB" id="5296954at2"/>
<evidence type="ECO:0000256" key="1">
    <source>
        <dbReference type="SAM" id="SignalP"/>
    </source>
</evidence>
<evidence type="ECO:0000313" key="2">
    <source>
        <dbReference type="EMBL" id="TPG55835.1"/>
    </source>
</evidence>
<name>A0A502G230_9GAMM</name>
<proteinExistence type="predicted"/>
<dbReference type="Pfam" id="PF12915">
    <property type="entry name" value="DUF3833"/>
    <property type="match status" value="1"/>
</dbReference>
<evidence type="ECO:0000313" key="3">
    <source>
        <dbReference type="Proteomes" id="UP000317663"/>
    </source>
</evidence>
<dbReference type="AlphaFoldDB" id="A0A502G230"/>
<feature type="signal peptide" evidence="1">
    <location>
        <begin position="1"/>
        <end position="30"/>
    </location>
</feature>
<dbReference type="EMBL" id="RCZD01000017">
    <property type="protein sequence ID" value="TPG55835.1"/>
    <property type="molecule type" value="Genomic_DNA"/>
</dbReference>
<dbReference type="RefSeq" id="WP_140475388.1">
    <property type="nucleotide sequence ID" value="NZ_RCZD01000017.1"/>
</dbReference>
<dbReference type="Proteomes" id="UP000317663">
    <property type="component" value="Unassembled WGS sequence"/>
</dbReference>
<organism evidence="2 3">
    <name type="scientific">Ewingella americana</name>
    <dbReference type="NCBI Taxonomy" id="41202"/>
    <lineage>
        <taxon>Bacteria</taxon>
        <taxon>Pseudomonadati</taxon>
        <taxon>Pseudomonadota</taxon>
        <taxon>Gammaproteobacteria</taxon>
        <taxon>Enterobacterales</taxon>
        <taxon>Yersiniaceae</taxon>
        <taxon>Ewingella</taxon>
    </lineage>
</organism>
<comment type="caution">
    <text evidence="2">The sequence shown here is derived from an EMBL/GenBank/DDBJ whole genome shotgun (WGS) entry which is preliminary data.</text>
</comment>